<proteinExistence type="inferred from homology"/>
<dbReference type="RefSeq" id="WP_350244466.1">
    <property type="nucleotide sequence ID" value="NZ_CP158299.1"/>
</dbReference>
<dbReference type="GO" id="GO:0005886">
    <property type="term" value="C:plasma membrane"/>
    <property type="evidence" value="ECO:0007669"/>
    <property type="project" value="UniProtKB-SubCell"/>
</dbReference>
<evidence type="ECO:0000313" key="3">
    <source>
        <dbReference type="EMBL" id="XBV86397.1"/>
    </source>
</evidence>
<organism evidence="3">
    <name type="scientific">Deinococcus sonorensis KR-87</name>
    <dbReference type="NCBI Taxonomy" id="694439"/>
    <lineage>
        <taxon>Bacteria</taxon>
        <taxon>Thermotogati</taxon>
        <taxon>Deinococcota</taxon>
        <taxon>Deinococci</taxon>
        <taxon>Deinococcales</taxon>
        <taxon>Deinococcaceae</taxon>
        <taxon>Deinococcus</taxon>
    </lineage>
</organism>
<protein>
    <recommendedName>
        <fullName evidence="2">Putative membrane protein insertion efficiency factor</fullName>
    </recommendedName>
</protein>
<reference evidence="3" key="1">
    <citation type="submission" date="2024-06" db="EMBL/GenBank/DDBJ databases">
        <title>Draft Genome Sequence of Deinococcus sonorensis Type Strain KR-87, a Biofilm Producing Representative of the Genus Deinococcus.</title>
        <authorList>
            <person name="Boren L.S."/>
            <person name="Grosso R.A."/>
            <person name="Hugenberg-Cox A.N."/>
            <person name="Hill J.T.E."/>
            <person name="Albert C.M."/>
            <person name="Tuohy J.M."/>
        </authorList>
    </citation>
    <scope>NUCLEOTIDE SEQUENCE</scope>
    <source>
        <strain evidence="3">KR-87</strain>
    </source>
</reference>
<dbReference type="EMBL" id="CP158299">
    <property type="protein sequence ID" value="XBV86397.1"/>
    <property type="molecule type" value="Genomic_DNA"/>
</dbReference>
<comment type="similarity">
    <text evidence="2">Belongs to the UPF0161 family.</text>
</comment>
<evidence type="ECO:0000256" key="2">
    <source>
        <dbReference type="HAMAP-Rule" id="MF_00386"/>
    </source>
</evidence>
<dbReference type="AlphaFoldDB" id="A0AAU7UCA2"/>
<dbReference type="SMART" id="SM01234">
    <property type="entry name" value="Haemolytic"/>
    <property type="match status" value="1"/>
</dbReference>
<dbReference type="PANTHER" id="PTHR33383:SF1">
    <property type="entry name" value="MEMBRANE PROTEIN INSERTION EFFICIENCY FACTOR-RELATED"/>
    <property type="match status" value="1"/>
</dbReference>
<sequence length="84" mass="9154">MSSLPARMLVQAVRGYQRQLSPLKPAPTCRFTPTCSQYAVEAIERHGAVRGGLLAAWRVARCNPLNPGGYDPVPPAPLPRKEQS</sequence>
<dbReference type="InterPro" id="IPR002696">
    <property type="entry name" value="Membr_insert_effic_factor_YidD"/>
</dbReference>
<keyword evidence="1 2" id="KW-1003">Cell membrane</keyword>
<evidence type="ECO:0000256" key="1">
    <source>
        <dbReference type="ARBA" id="ARBA00022475"/>
    </source>
</evidence>
<name>A0AAU7UCA2_9DEIO</name>
<dbReference type="HAMAP" id="MF_00386">
    <property type="entry name" value="UPF0161_YidD"/>
    <property type="match status" value="1"/>
</dbReference>
<dbReference type="Pfam" id="PF01809">
    <property type="entry name" value="YidD"/>
    <property type="match status" value="1"/>
</dbReference>
<gene>
    <name evidence="3" type="primary">yidD</name>
    <name evidence="3" type="ORF">ABOD76_08815</name>
</gene>
<dbReference type="KEGG" id="dsc:ABOD76_08815"/>
<dbReference type="PANTHER" id="PTHR33383">
    <property type="entry name" value="MEMBRANE PROTEIN INSERTION EFFICIENCY FACTOR-RELATED"/>
    <property type="match status" value="1"/>
</dbReference>
<keyword evidence="2" id="KW-0472">Membrane</keyword>
<comment type="function">
    <text evidence="2">Could be involved in insertion of integral membrane proteins into the membrane.</text>
</comment>
<comment type="subcellular location">
    <subcellularLocation>
        <location evidence="2">Cell membrane</location>
        <topology evidence="2">Peripheral membrane protein</topology>
        <orientation evidence="2">Cytoplasmic side</orientation>
    </subcellularLocation>
</comment>
<dbReference type="NCBIfam" id="TIGR00278">
    <property type="entry name" value="membrane protein insertion efficiency factor YidD"/>
    <property type="match status" value="1"/>
</dbReference>
<accession>A0AAU7UCA2</accession>